<feature type="binding site" evidence="8">
    <location>
        <position position="226"/>
    </location>
    <ligand>
        <name>Zn(2+)</name>
        <dbReference type="ChEBI" id="CHEBI:29105"/>
        <label>1</label>
    </ligand>
</feature>
<dbReference type="Pfam" id="PF01471">
    <property type="entry name" value="PG_binding_1"/>
    <property type="match status" value="1"/>
</dbReference>
<evidence type="ECO:0000313" key="13">
    <source>
        <dbReference type="Proteomes" id="UP000289340"/>
    </source>
</evidence>
<comment type="cofactor">
    <cofactor evidence="8">
        <name>Zn(2+)</name>
        <dbReference type="ChEBI" id="CHEBI:29105"/>
    </cofactor>
    <text evidence="8">Binds 2 Zn(2+) ions per subunit.</text>
</comment>
<evidence type="ECO:0000256" key="1">
    <source>
        <dbReference type="ARBA" id="ARBA00009614"/>
    </source>
</evidence>
<dbReference type="InterPro" id="IPR002477">
    <property type="entry name" value="Peptidoglycan-bd-like"/>
</dbReference>
<keyword evidence="3 8" id="KW-0479">Metal-binding</keyword>
<keyword evidence="2" id="KW-0645">Protease</keyword>
<feature type="binding site" evidence="8">
    <location>
        <position position="284"/>
    </location>
    <ligand>
        <name>Zn(2+)</name>
        <dbReference type="ChEBI" id="CHEBI:29105"/>
        <label>2</label>
        <note>catalytic</note>
    </ligand>
</feature>
<keyword evidence="8" id="KW-0106">Calcium</keyword>
<feature type="binding site" evidence="8">
    <location>
        <position position="298"/>
    </location>
    <ligand>
        <name>Zn(2+)</name>
        <dbReference type="ChEBI" id="CHEBI:29105"/>
        <label>2</label>
        <note>catalytic</note>
    </ligand>
</feature>
<dbReference type="PANTHER" id="PTHR10201">
    <property type="entry name" value="MATRIX METALLOPROTEINASE"/>
    <property type="match status" value="1"/>
</dbReference>
<dbReference type="PRINTS" id="PR00138">
    <property type="entry name" value="MATRIXIN"/>
</dbReference>
<evidence type="ECO:0000256" key="3">
    <source>
        <dbReference type="ARBA" id="ARBA00022723"/>
    </source>
</evidence>
<keyword evidence="4" id="KW-0378">Hydrolase</keyword>
<dbReference type="Gramene" id="XM_028374311.1">
    <property type="protein sequence ID" value="XP_028230112.1"/>
    <property type="gene ID" value="LOC114410382"/>
</dbReference>
<keyword evidence="13" id="KW-1185">Reference proteome</keyword>
<feature type="binding site" evidence="8">
    <location>
        <position position="290"/>
    </location>
    <ligand>
        <name>Zn(2+)</name>
        <dbReference type="ChEBI" id="CHEBI:29105"/>
        <label>2</label>
        <note>catalytic</note>
    </ligand>
</feature>
<feature type="binding site" evidence="8">
    <location>
        <position position="212"/>
    </location>
    <ligand>
        <name>Ca(2+)</name>
        <dbReference type="ChEBI" id="CHEBI:29108"/>
        <label>2</label>
    </ligand>
</feature>
<dbReference type="SMR" id="A0A445LYE5"/>
<reference evidence="12 13" key="1">
    <citation type="submission" date="2018-09" db="EMBL/GenBank/DDBJ databases">
        <title>A high-quality reference genome of wild soybean provides a powerful tool to mine soybean genomes.</title>
        <authorList>
            <person name="Xie M."/>
            <person name="Chung C.Y.L."/>
            <person name="Li M.-W."/>
            <person name="Wong F.-L."/>
            <person name="Chan T.-F."/>
            <person name="Lam H.-M."/>
        </authorList>
    </citation>
    <scope>NUCLEOTIDE SEQUENCE [LARGE SCALE GENOMIC DNA]</scope>
    <source>
        <strain evidence="13">cv. W05</strain>
        <tissue evidence="12">Hypocotyl of etiolated seedlings</tissue>
    </source>
</reference>
<evidence type="ECO:0000256" key="8">
    <source>
        <dbReference type="PIRSR" id="PIRSR621190-2"/>
    </source>
</evidence>
<accession>A0A445LYE5</accession>
<feature type="transmembrane region" description="Helical" evidence="9">
    <location>
        <begin position="337"/>
        <end position="356"/>
    </location>
</feature>
<feature type="binding site" evidence="8">
    <location>
        <position position="250"/>
    </location>
    <ligand>
        <name>Ca(2+)</name>
        <dbReference type="ChEBI" id="CHEBI:29108"/>
        <label>3</label>
    </ligand>
</feature>
<comment type="cofactor">
    <cofactor evidence="8">
        <name>Ca(2+)</name>
        <dbReference type="ChEBI" id="CHEBI:29108"/>
    </cofactor>
    <text evidence="8">Can bind about 5 Ca(2+) ions per subunit.</text>
</comment>
<dbReference type="GO" id="GO:0008270">
    <property type="term" value="F:zinc ion binding"/>
    <property type="evidence" value="ECO:0007669"/>
    <property type="project" value="InterPro"/>
</dbReference>
<dbReference type="GO" id="GO:0030198">
    <property type="term" value="P:extracellular matrix organization"/>
    <property type="evidence" value="ECO:0007669"/>
    <property type="project" value="TreeGrafter"/>
</dbReference>
<protein>
    <submittedName>
        <fullName evidence="12">Metalloendoproteinase 5-MMP</fullName>
    </submittedName>
</protein>
<dbReference type="InterPro" id="IPR036365">
    <property type="entry name" value="PGBD-like_sf"/>
</dbReference>
<dbReference type="GO" id="GO:0004222">
    <property type="term" value="F:metalloendopeptidase activity"/>
    <property type="evidence" value="ECO:0007669"/>
    <property type="project" value="InterPro"/>
</dbReference>
<dbReference type="Pfam" id="PF00413">
    <property type="entry name" value="Peptidase_M10"/>
    <property type="match status" value="1"/>
</dbReference>
<evidence type="ECO:0000256" key="10">
    <source>
        <dbReference type="SAM" id="SignalP"/>
    </source>
</evidence>
<feature type="binding site" evidence="8">
    <location>
        <position position="280"/>
    </location>
    <ligand>
        <name>Zn(2+)</name>
        <dbReference type="ChEBI" id="CHEBI:29105"/>
        <label>2</label>
        <note>catalytic</note>
    </ligand>
</feature>
<keyword evidence="6" id="KW-0482">Metalloprotease</keyword>
<dbReference type="Gene3D" id="3.40.390.10">
    <property type="entry name" value="Collagenase (Catalytic Domain)"/>
    <property type="match status" value="1"/>
</dbReference>
<evidence type="ECO:0000256" key="5">
    <source>
        <dbReference type="ARBA" id="ARBA00022833"/>
    </source>
</evidence>
<organism evidence="12 13">
    <name type="scientific">Glycine soja</name>
    <name type="common">Wild soybean</name>
    <dbReference type="NCBI Taxonomy" id="3848"/>
    <lineage>
        <taxon>Eukaryota</taxon>
        <taxon>Viridiplantae</taxon>
        <taxon>Streptophyta</taxon>
        <taxon>Embryophyta</taxon>
        <taxon>Tracheophyta</taxon>
        <taxon>Spermatophyta</taxon>
        <taxon>Magnoliopsida</taxon>
        <taxon>eudicotyledons</taxon>
        <taxon>Gunneridae</taxon>
        <taxon>Pentapetalae</taxon>
        <taxon>rosids</taxon>
        <taxon>fabids</taxon>
        <taxon>Fabales</taxon>
        <taxon>Fabaceae</taxon>
        <taxon>Papilionoideae</taxon>
        <taxon>50 kb inversion clade</taxon>
        <taxon>NPAAA clade</taxon>
        <taxon>indigoferoid/millettioid clade</taxon>
        <taxon>Phaseoleae</taxon>
        <taxon>Glycine</taxon>
        <taxon>Glycine subgen. Soja</taxon>
    </lineage>
</organism>
<dbReference type="EMBL" id="QZWG01000001">
    <property type="protein sequence ID" value="RZC28329.1"/>
    <property type="molecule type" value="Genomic_DNA"/>
</dbReference>
<dbReference type="InterPro" id="IPR006026">
    <property type="entry name" value="Peptidase_Metallo"/>
</dbReference>
<feature type="signal peptide" evidence="10">
    <location>
        <begin position="1"/>
        <end position="26"/>
    </location>
</feature>
<evidence type="ECO:0000256" key="7">
    <source>
        <dbReference type="PIRSR" id="PIRSR621190-1"/>
    </source>
</evidence>
<dbReference type="SMART" id="SM00235">
    <property type="entry name" value="ZnMc"/>
    <property type="match status" value="1"/>
</dbReference>
<proteinExistence type="inferred from homology"/>
<keyword evidence="10" id="KW-0732">Signal</keyword>
<dbReference type="SUPFAM" id="SSF55486">
    <property type="entry name" value="Metalloproteases ('zincins'), catalytic domain"/>
    <property type="match status" value="1"/>
</dbReference>
<dbReference type="GO" id="GO:0006508">
    <property type="term" value="P:proteolysis"/>
    <property type="evidence" value="ECO:0007669"/>
    <property type="project" value="UniProtKB-KW"/>
</dbReference>
<evidence type="ECO:0000256" key="2">
    <source>
        <dbReference type="ARBA" id="ARBA00022670"/>
    </source>
</evidence>
<evidence type="ECO:0000256" key="4">
    <source>
        <dbReference type="ARBA" id="ARBA00022801"/>
    </source>
</evidence>
<feature type="domain" description="Peptidase metallopeptidase" evidence="11">
    <location>
        <begin position="159"/>
        <end position="326"/>
    </location>
</feature>
<dbReference type="InterPro" id="IPR024079">
    <property type="entry name" value="MetalloPept_cat_dom_sf"/>
</dbReference>
<dbReference type="InterPro" id="IPR001818">
    <property type="entry name" value="Pept_M10_metallopeptidase"/>
</dbReference>
<dbReference type="Proteomes" id="UP000289340">
    <property type="component" value="Chromosome 1"/>
</dbReference>
<sequence>MMKSSSHLSAIFLLFFLLTALSPSDGVSFSSFLKQLKQKLEKSPTLKDFLKPTTIGDIYYTLNFTEIFSSEERSAPPVSLIKDYLSNYGYIESSGPLSNSMDQETIISAIKTYQQYFSLQPTGKLNNETLQQMSFLRCGVPDINIDYNFTDDNMSYPKAGHRWFPHTNLTYGFLPENQIPANMTKVFRDSFARWAQASGVLNLTETTYDNADIQVGFYNFTYLGIDIEVYGGSLIFLQPDSTKKGVILLDGTNKLWALPSENGRLSWEEGVLDLESAAMHEIGHLLGLDHSNKEDSVMYPCILPSHQRKVQLSKSDKTNVQHQFANVEDSAGHVGRLGVSLITTLSLGFAYLLLLLY</sequence>
<keyword evidence="9" id="KW-1133">Transmembrane helix</keyword>
<name>A0A445LYE5_GLYSO</name>
<evidence type="ECO:0000256" key="9">
    <source>
        <dbReference type="SAM" id="Phobius"/>
    </source>
</evidence>
<keyword evidence="9" id="KW-0812">Transmembrane</keyword>
<evidence type="ECO:0000256" key="6">
    <source>
        <dbReference type="ARBA" id="ARBA00023049"/>
    </source>
</evidence>
<comment type="caution">
    <text evidence="12">The sequence shown here is derived from an EMBL/GenBank/DDBJ whole genome shotgun (WGS) entry which is preliminary data.</text>
</comment>
<dbReference type="FunFam" id="3.40.390.10:FF:000058">
    <property type="entry name" value="Metalloendoproteinase 5-MMP"/>
    <property type="match status" value="1"/>
</dbReference>
<gene>
    <name evidence="12" type="ORF">D0Y65_000360</name>
</gene>
<dbReference type="GO" id="GO:0030574">
    <property type="term" value="P:collagen catabolic process"/>
    <property type="evidence" value="ECO:0007669"/>
    <property type="project" value="TreeGrafter"/>
</dbReference>
<dbReference type="PANTHER" id="PTHR10201:SF259">
    <property type="entry name" value="MATRIXIN PROTEIN"/>
    <property type="match status" value="1"/>
</dbReference>
<evidence type="ECO:0000313" key="12">
    <source>
        <dbReference type="EMBL" id="RZC28329.1"/>
    </source>
</evidence>
<evidence type="ECO:0000259" key="11">
    <source>
        <dbReference type="SMART" id="SM00235"/>
    </source>
</evidence>
<dbReference type="SUPFAM" id="SSF47090">
    <property type="entry name" value="PGBD-like"/>
    <property type="match status" value="1"/>
</dbReference>
<keyword evidence="5 8" id="KW-0862">Zinc</keyword>
<feature type="active site" evidence="7">
    <location>
        <position position="281"/>
    </location>
</feature>
<dbReference type="InterPro" id="IPR021190">
    <property type="entry name" value="Pept_M10A"/>
</dbReference>
<dbReference type="GO" id="GO:0031012">
    <property type="term" value="C:extracellular matrix"/>
    <property type="evidence" value="ECO:0007669"/>
    <property type="project" value="InterPro"/>
</dbReference>
<comment type="similarity">
    <text evidence="1">Belongs to the peptidase M10A family. Matrix metalloproteinases (MMPs) subfamily.</text>
</comment>
<feature type="binding site" description="in inhibited form" evidence="8">
    <location>
        <position position="138"/>
    </location>
    <ligand>
        <name>Zn(2+)</name>
        <dbReference type="ChEBI" id="CHEBI:29105"/>
        <label>2</label>
        <note>catalytic</note>
    </ligand>
</feature>
<feature type="chain" id="PRO_5019396296" evidence="10">
    <location>
        <begin position="27"/>
        <end position="357"/>
    </location>
</feature>
<keyword evidence="9" id="KW-0472">Membrane</keyword>
<dbReference type="AlphaFoldDB" id="A0A445LYE5"/>